<feature type="transmembrane region" description="Helical" evidence="8">
    <location>
        <begin position="106"/>
        <end position="129"/>
    </location>
</feature>
<keyword evidence="6 8" id="KW-0472">Membrane</keyword>
<dbReference type="EMBL" id="FOIT01000006">
    <property type="protein sequence ID" value="SEW14027.1"/>
    <property type="molecule type" value="Genomic_DNA"/>
</dbReference>
<evidence type="ECO:0000313" key="12">
    <source>
        <dbReference type="Proteomes" id="UP000243605"/>
    </source>
</evidence>
<dbReference type="Gene3D" id="1.20.1560.10">
    <property type="entry name" value="ABC transporter type 1, transmembrane domain"/>
    <property type="match status" value="1"/>
</dbReference>
<dbReference type="InterPro" id="IPR017871">
    <property type="entry name" value="ABC_transporter-like_CS"/>
</dbReference>
<protein>
    <submittedName>
        <fullName evidence="11">ABC-type multidrug transport system, ATPase and permease component</fullName>
    </submittedName>
</protein>
<feature type="domain" description="ABC transmembrane type-1" evidence="10">
    <location>
        <begin position="2"/>
        <end position="277"/>
    </location>
</feature>
<dbReference type="SMART" id="SM00382">
    <property type="entry name" value="AAA"/>
    <property type="match status" value="1"/>
</dbReference>
<dbReference type="PANTHER" id="PTHR43394">
    <property type="entry name" value="ATP-DEPENDENT PERMEASE MDL1, MITOCHONDRIAL"/>
    <property type="match status" value="1"/>
</dbReference>
<keyword evidence="5 8" id="KW-1133">Transmembrane helix</keyword>
<evidence type="ECO:0000256" key="2">
    <source>
        <dbReference type="ARBA" id="ARBA00022692"/>
    </source>
</evidence>
<dbReference type="GO" id="GO:0005524">
    <property type="term" value="F:ATP binding"/>
    <property type="evidence" value="ECO:0007669"/>
    <property type="project" value="UniProtKB-KW"/>
</dbReference>
<dbReference type="PROSITE" id="PS50893">
    <property type="entry name" value="ABC_TRANSPORTER_2"/>
    <property type="match status" value="1"/>
</dbReference>
<dbReference type="InterPro" id="IPR003593">
    <property type="entry name" value="AAA+_ATPase"/>
</dbReference>
<dbReference type="CDD" id="cd07346">
    <property type="entry name" value="ABC_6TM_exporters"/>
    <property type="match status" value="1"/>
</dbReference>
<dbReference type="PANTHER" id="PTHR43394:SF1">
    <property type="entry name" value="ATP-BINDING CASSETTE SUB-FAMILY B MEMBER 10, MITOCHONDRIAL"/>
    <property type="match status" value="1"/>
</dbReference>
<evidence type="ECO:0000256" key="4">
    <source>
        <dbReference type="ARBA" id="ARBA00022840"/>
    </source>
</evidence>
<evidence type="ECO:0000256" key="7">
    <source>
        <dbReference type="ARBA" id="ARBA00025074"/>
    </source>
</evidence>
<evidence type="ECO:0000256" key="3">
    <source>
        <dbReference type="ARBA" id="ARBA00022741"/>
    </source>
</evidence>
<gene>
    <name evidence="11" type="ORF">SAMN05192557_1778</name>
</gene>
<dbReference type="GO" id="GO:0016887">
    <property type="term" value="F:ATP hydrolysis activity"/>
    <property type="evidence" value="ECO:0007669"/>
    <property type="project" value="InterPro"/>
</dbReference>
<evidence type="ECO:0000256" key="5">
    <source>
        <dbReference type="ARBA" id="ARBA00022989"/>
    </source>
</evidence>
<dbReference type="AlphaFoldDB" id="A0A662Z6R0"/>
<dbReference type="RefSeq" id="WP_281242155.1">
    <property type="nucleotide sequence ID" value="NZ_JBHSAR010000002.1"/>
</dbReference>
<dbReference type="SUPFAM" id="SSF90123">
    <property type="entry name" value="ABC transporter transmembrane region"/>
    <property type="match status" value="1"/>
</dbReference>
<evidence type="ECO:0000256" key="1">
    <source>
        <dbReference type="ARBA" id="ARBA00004651"/>
    </source>
</evidence>
<feature type="domain" description="ABC transporter" evidence="9">
    <location>
        <begin position="307"/>
        <end position="505"/>
    </location>
</feature>
<evidence type="ECO:0000256" key="8">
    <source>
        <dbReference type="SAM" id="Phobius"/>
    </source>
</evidence>
<keyword evidence="12" id="KW-1185">Reference proteome</keyword>
<feature type="transmembrane region" description="Helical" evidence="8">
    <location>
        <begin position="43"/>
        <end position="63"/>
    </location>
</feature>
<keyword evidence="2 8" id="KW-0812">Transmembrane</keyword>
<evidence type="ECO:0000313" key="11">
    <source>
        <dbReference type="EMBL" id="SEW14027.1"/>
    </source>
</evidence>
<comment type="subcellular location">
    <subcellularLocation>
        <location evidence="1">Cell membrane</location>
        <topology evidence="1">Multi-pass membrane protein</topology>
    </subcellularLocation>
</comment>
<sequence>MVISFFCLLLMSLDGIVFPYFLGRFTDVLTNQDYDQVVPLLSVWFVLWLLLSASVLGNGYFFGKIKRNIHLELKDSTLSSAFKNNEITSKFLSRITADIKQIEMDFLNISMSFVYSVLQAVITLVFLLFINWKVGLIFVALGILPTLVPRFTEKWLQRGTKEWQQANHTYIEELEDTLNARPLIKSFNLVPTHIKRMFLSLRHTETKYFQMNLRRYISSFLITALYTISAIASLSYGAYEVIQGHITVGALITIYLAADRVTTPLISLANFYNTMSASIPLIDNILSIKENKKVPLQLASGTQDSLIKAKDLIIGYNEDTHLSQALNFDINPNDKILIEGPSGSGKTTLLKTIIGEIRPLNGEMSYNLDDSDTFSELFALVEQTPFVFRKPLRFNLTLGNDVSDDELIGVLESVGLHKYANKESLDMSLEGEDISFSGGEKKRLGVARALLYNKKILIVDEALSGLDNDSADLLNRFILDYPGIVLNIEHRVTDEIRERYNKQIVL</sequence>
<dbReference type="Pfam" id="PF00005">
    <property type="entry name" value="ABC_tran"/>
    <property type="match status" value="1"/>
</dbReference>
<dbReference type="Pfam" id="PF00664">
    <property type="entry name" value="ABC_membrane"/>
    <property type="match status" value="1"/>
</dbReference>
<reference evidence="11 12" key="1">
    <citation type="submission" date="2016-10" db="EMBL/GenBank/DDBJ databases">
        <authorList>
            <person name="Varghese N."/>
            <person name="Submissions S."/>
        </authorList>
    </citation>
    <scope>NUCLEOTIDE SEQUENCE [LARGE SCALE GENOMIC DNA]</scope>
    <source>
        <strain evidence="11 12">IBRC-M10081</strain>
    </source>
</reference>
<dbReference type="InterPro" id="IPR039421">
    <property type="entry name" value="Type_1_exporter"/>
</dbReference>
<comment type="function">
    <text evidence="7">May be involved in multidrug export. Transmembrane domains (TMD) form a pore in the cell membrane and the ATP-binding domain (NBD) is responsible for energy generation.</text>
</comment>
<accession>A0A662Z6R0</accession>
<dbReference type="PROSITE" id="PS00211">
    <property type="entry name" value="ABC_TRANSPORTER_1"/>
    <property type="match status" value="1"/>
</dbReference>
<proteinExistence type="predicted"/>
<organism evidence="11 12">
    <name type="scientific">Aliicoccus persicus</name>
    <dbReference type="NCBI Taxonomy" id="930138"/>
    <lineage>
        <taxon>Bacteria</taxon>
        <taxon>Bacillati</taxon>
        <taxon>Bacillota</taxon>
        <taxon>Bacilli</taxon>
        <taxon>Bacillales</taxon>
        <taxon>Staphylococcaceae</taxon>
        <taxon>Aliicoccus</taxon>
    </lineage>
</organism>
<evidence type="ECO:0000259" key="10">
    <source>
        <dbReference type="PROSITE" id="PS50929"/>
    </source>
</evidence>
<dbReference type="PROSITE" id="PS50929">
    <property type="entry name" value="ABC_TM1F"/>
    <property type="match status" value="1"/>
</dbReference>
<dbReference type="SUPFAM" id="SSF52540">
    <property type="entry name" value="P-loop containing nucleoside triphosphate hydrolases"/>
    <property type="match status" value="1"/>
</dbReference>
<dbReference type="Proteomes" id="UP000243605">
    <property type="component" value="Unassembled WGS sequence"/>
</dbReference>
<keyword evidence="4" id="KW-0067">ATP-binding</keyword>
<feature type="transmembrane region" description="Helical" evidence="8">
    <location>
        <begin position="135"/>
        <end position="152"/>
    </location>
</feature>
<evidence type="ECO:0000259" key="9">
    <source>
        <dbReference type="PROSITE" id="PS50893"/>
    </source>
</evidence>
<dbReference type="InterPro" id="IPR003439">
    <property type="entry name" value="ABC_transporter-like_ATP-bd"/>
</dbReference>
<dbReference type="InterPro" id="IPR027417">
    <property type="entry name" value="P-loop_NTPase"/>
</dbReference>
<dbReference type="InterPro" id="IPR036640">
    <property type="entry name" value="ABC1_TM_sf"/>
</dbReference>
<feature type="transmembrane region" description="Helical" evidence="8">
    <location>
        <begin position="216"/>
        <end position="236"/>
    </location>
</feature>
<dbReference type="InterPro" id="IPR011527">
    <property type="entry name" value="ABC1_TM_dom"/>
</dbReference>
<evidence type="ECO:0000256" key="6">
    <source>
        <dbReference type="ARBA" id="ARBA00023136"/>
    </source>
</evidence>
<name>A0A662Z6R0_9STAP</name>
<dbReference type="Gene3D" id="3.40.50.300">
    <property type="entry name" value="P-loop containing nucleotide triphosphate hydrolases"/>
    <property type="match status" value="1"/>
</dbReference>
<dbReference type="GO" id="GO:0015421">
    <property type="term" value="F:ABC-type oligopeptide transporter activity"/>
    <property type="evidence" value="ECO:0007669"/>
    <property type="project" value="TreeGrafter"/>
</dbReference>
<keyword evidence="3" id="KW-0547">Nucleotide-binding</keyword>
<dbReference type="GO" id="GO:0005886">
    <property type="term" value="C:plasma membrane"/>
    <property type="evidence" value="ECO:0007669"/>
    <property type="project" value="UniProtKB-SubCell"/>
</dbReference>